<evidence type="ECO:0000256" key="1">
    <source>
        <dbReference type="ARBA" id="ARBA00009995"/>
    </source>
</evidence>
<accession>A0A834VZX6</accession>
<dbReference type="FunFam" id="3.40.50.2000:FF:000037">
    <property type="entry name" value="Glycosyltransferase"/>
    <property type="match status" value="2"/>
</dbReference>
<dbReference type="InterPro" id="IPR050481">
    <property type="entry name" value="UDP-glycosyltransf_plant"/>
</dbReference>
<reference evidence="4" key="1">
    <citation type="submission" date="2020-09" db="EMBL/GenBank/DDBJ databases">
        <title>Genome-Enabled Discovery of Anthraquinone Biosynthesis in Senna tora.</title>
        <authorList>
            <person name="Kang S.-H."/>
            <person name="Pandey R.P."/>
            <person name="Lee C.-M."/>
            <person name="Sim J.-S."/>
            <person name="Jeong J.-T."/>
            <person name="Choi B.-S."/>
            <person name="Jung M."/>
            <person name="Ginzburg D."/>
            <person name="Zhao K."/>
            <person name="Won S.Y."/>
            <person name="Oh T.-J."/>
            <person name="Yu Y."/>
            <person name="Kim N.-H."/>
            <person name="Lee O.R."/>
            <person name="Lee T.-H."/>
            <person name="Bashyal P."/>
            <person name="Kim T.-S."/>
            <person name="Lee W.-H."/>
            <person name="Kawkins C."/>
            <person name="Kim C.-K."/>
            <person name="Kim J.S."/>
            <person name="Ahn B.O."/>
            <person name="Rhee S.Y."/>
            <person name="Sohng J.K."/>
        </authorList>
    </citation>
    <scope>NUCLEOTIDE SEQUENCE</scope>
    <source>
        <tissue evidence="4">Leaf</tissue>
    </source>
</reference>
<keyword evidence="2" id="KW-0328">Glycosyltransferase</keyword>
<dbReference type="PANTHER" id="PTHR48049">
    <property type="entry name" value="GLYCOSYLTRANSFERASE"/>
    <property type="match status" value="1"/>
</dbReference>
<evidence type="ECO:0000313" key="4">
    <source>
        <dbReference type="EMBL" id="KAF7803375.1"/>
    </source>
</evidence>
<protein>
    <submittedName>
        <fullName evidence="4">Anthocyanidin 3-O-glucoside 2''-O-glucosyltransferase-like</fullName>
    </submittedName>
</protein>
<evidence type="ECO:0000313" key="5">
    <source>
        <dbReference type="Proteomes" id="UP000634136"/>
    </source>
</evidence>
<dbReference type="EMBL" id="JAAIUW010000013">
    <property type="protein sequence ID" value="KAF7803375.1"/>
    <property type="molecule type" value="Genomic_DNA"/>
</dbReference>
<keyword evidence="3 4" id="KW-0808">Transferase</keyword>
<gene>
    <name evidence="4" type="ORF">G2W53_042486</name>
</gene>
<dbReference type="InterPro" id="IPR035595">
    <property type="entry name" value="UDP_glycos_trans_CS"/>
</dbReference>
<evidence type="ECO:0000256" key="2">
    <source>
        <dbReference type="ARBA" id="ARBA00022676"/>
    </source>
</evidence>
<dbReference type="GO" id="GO:0035251">
    <property type="term" value="F:UDP-glucosyltransferase activity"/>
    <property type="evidence" value="ECO:0007669"/>
    <property type="project" value="InterPro"/>
</dbReference>
<name>A0A834VZX6_9FABA</name>
<comment type="similarity">
    <text evidence="1">Belongs to the UDP-glycosyltransferase family.</text>
</comment>
<keyword evidence="5" id="KW-1185">Reference proteome</keyword>
<dbReference type="PANTHER" id="PTHR48049:SF167">
    <property type="entry name" value="GLYCOSYLTRANSFERASE"/>
    <property type="match status" value="1"/>
</dbReference>
<dbReference type="SUPFAM" id="SSF53756">
    <property type="entry name" value="UDP-Glycosyltransferase/glycogen phosphorylase"/>
    <property type="match status" value="2"/>
</dbReference>
<dbReference type="Gene3D" id="3.40.50.2000">
    <property type="entry name" value="Glycogen Phosphorylase B"/>
    <property type="match status" value="4"/>
</dbReference>
<dbReference type="PROSITE" id="PS00375">
    <property type="entry name" value="UDPGT"/>
    <property type="match status" value="2"/>
</dbReference>
<dbReference type="OrthoDB" id="5835829at2759"/>
<dbReference type="Proteomes" id="UP000634136">
    <property type="component" value="Unassembled WGS sequence"/>
</dbReference>
<dbReference type="FunFam" id="3.40.50.2000:FF:000087">
    <property type="entry name" value="Glycosyltransferase"/>
    <property type="match status" value="2"/>
</dbReference>
<proteinExistence type="inferred from homology"/>
<comment type="caution">
    <text evidence="4">The sequence shown here is derived from an EMBL/GenBank/DDBJ whole genome shotgun (WGS) entry which is preliminary data.</text>
</comment>
<evidence type="ECO:0000256" key="3">
    <source>
        <dbReference type="ARBA" id="ARBA00022679"/>
    </source>
</evidence>
<dbReference type="CDD" id="cd03784">
    <property type="entry name" value="GT1_Gtf-like"/>
    <property type="match status" value="2"/>
</dbReference>
<sequence length="917" mass="102707">MGARTFHVAMYPWFAFGHITYFLHVSNKLAERGHKISFFIPTNTQSKMNQFNLHPHLISFIPITLPHVDGLPPGSETTYDIPFSLGSLLMTSMDLTQPHIEACLGDLKPDFVFFDFTHWLPSVARGLGIKTIQYCIINPVSVGYLISPERKLFEKPLEVIEADMIDPPPSFPPSAIRLRPHEARGLARATLKEYGKGVSFLDRNLGSFLNCDAIAFKTCREMEGPYCDYIETHMKKQVLLAGPVLPNPPASSLEEKWENWLGNFKPKSVIYCAFGSECALSKDQFQELVLGLELTGMPFLTALKPPIGAEGTIESALPEGFIERTKDRGVVQSGWVQQQLILNHPSVGCFVTHCGSGSFTEAMVNECQLVLLPYSGDHFINARFMSGDLKVGVEVERGEEDGLFTKEGVCKAVRDAMEEESEVGQEIRRNHSKWREFLFSEGLENSYVDAFVQKLHDMLETFHVAMYPWFAFGHITYFLHVSNKLAERGHKISFFIPTNTQSKMNQFNLHPHLISFIPITLPHVDGLPPGSETTYDIPFSLGSLLMTSMDLTQPHIEACLGDLKPDFVFFDFTHWLPSVARGLGIKTIQYCIINPVSVGYLISPERKLFEKPLEVIEADMIDPPPSFPPSAIRLRPHEARGLARATLKEYGKGVSFLDRNLGSFLNCDAIAFKTCREMEGPYCDYIETHMKKQVLLAGPVLPNPPASSLEEKWENWLGNFKPKSVIYCAFGSECALSKDQFQELVLGLELTGMPFLTALKPPIGAEGTIESALPEGFIERTKDRGVVQSGWVQQQLILNHPSVGCFVTHCGSGSFTEAMVNECQLVLLPYSGDHFINARFMSGDLKVGVEVERGEEDGLFTKEGVCKAVRDAMEEESEVGQEIRRNHSKWREFLFSEGLENSYVDAFVQKLNAILES</sequence>
<dbReference type="AlphaFoldDB" id="A0A834VZX6"/>
<organism evidence="4 5">
    <name type="scientific">Senna tora</name>
    <dbReference type="NCBI Taxonomy" id="362788"/>
    <lineage>
        <taxon>Eukaryota</taxon>
        <taxon>Viridiplantae</taxon>
        <taxon>Streptophyta</taxon>
        <taxon>Embryophyta</taxon>
        <taxon>Tracheophyta</taxon>
        <taxon>Spermatophyta</taxon>
        <taxon>Magnoliopsida</taxon>
        <taxon>eudicotyledons</taxon>
        <taxon>Gunneridae</taxon>
        <taxon>Pentapetalae</taxon>
        <taxon>rosids</taxon>
        <taxon>fabids</taxon>
        <taxon>Fabales</taxon>
        <taxon>Fabaceae</taxon>
        <taxon>Caesalpinioideae</taxon>
        <taxon>Cassia clade</taxon>
        <taxon>Senna</taxon>
    </lineage>
</organism>
<dbReference type="Pfam" id="PF00201">
    <property type="entry name" value="UDPGT"/>
    <property type="match status" value="2"/>
</dbReference>
<dbReference type="InterPro" id="IPR002213">
    <property type="entry name" value="UDP_glucos_trans"/>
</dbReference>